<dbReference type="EMBL" id="QVQW01000043">
    <property type="protein sequence ID" value="RKU43431.1"/>
    <property type="molecule type" value="Genomic_DNA"/>
</dbReference>
<dbReference type="Pfam" id="PF11338">
    <property type="entry name" value="DUF3140"/>
    <property type="match status" value="1"/>
</dbReference>
<evidence type="ECO:0000313" key="2">
    <source>
        <dbReference type="EMBL" id="RKU43431.1"/>
    </source>
</evidence>
<proteinExistence type="predicted"/>
<evidence type="ECO:0000313" key="3">
    <source>
        <dbReference type="Proteomes" id="UP000275385"/>
    </source>
</evidence>
<feature type="compositionally biased region" description="Polar residues" evidence="1">
    <location>
        <begin position="83"/>
        <end position="93"/>
    </location>
</feature>
<accession>A0A420Y6D5</accession>
<feature type="region of interest" description="Disordered" evidence="1">
    <location>
        <begin position="83"/>
        <end position="102"/>
    </location>
</feature>
<reference evidence="2 3" key="1">
    <citation type="submission" date="2018-08" db="EMBL/GenBank/DDBJ databases">
        <title>Draft genome of the lignicolous fungus Coniochaeta pulveracea.</title>
        <authorList>
            <person name="Borstlap C.J."/>
            <person name="De Witt R.N."/>
            <person name="Botha A."/>
            <person name="Volschenk H."/>
        </authorList>
    </citation>
    <scope>NUCLEOTIDE SEQUENCE [LARGE SCALE GENOMIC DNA]</scope>
    <source>
        <strain evidence="2 3">CAB683</strain>
    </source>
</reference>
<dbReference type="STRING" id="177199.A0A420Y6D5"/>
<name>A0A420Y6D5_9PEZI</name>
<feature type="region of interest" description="Disordered" evidence="1">
    <location>
        <begin position="143"/>
        <end position="167"/>
    </location>
</feature>
<gene>
    <name evidence="2" type="ORF">DL546_005744</name>
</gene>
<dbReference type="OrthoDB" id="2131339at2759"/>
<dbReference type="PANTHER" id="PTHR40630">
    <property type="entry name" value="POSSIBLE DNA-BINDING PROTEIN"/>
    <property type="match status" value="1"/>
</dbReference>
<dbReference type="Proteomes" id="UP000275385">
    <property type="component" value="Unassembled WGS sequence"/>
</dbReference>
<dbReference type="InterPro" id="IPR021487">
    <property type="entry name" value="DUF3140"/>
</dbReference>
<evidence type="ECO:0000256" key="1">
    <source>
        <dbReference type="SAM" id="MobiDB-lite"/>
    </source>
</evidence>
<protein>
    <submittedName>
        <fullName evidence="2">Uncharacterized protein</fullName>
    </submittedName>
</protein>
<dbReference type="PANTHER" id="PTHR40630:SF1">
    <property type="entry name" value="DNA-BINDING PROTEIN"/>
    <property type="match status" value="1"/>
</dbReference>
<keyword evidence="3" id="KW-1185">Reference proteome</keyword>
<dbReference type="AlphaFoldDB" id="A0A420Y6D5"/>
<organism evidence="2 3">
    <name type="scientific">Coniochaeta pulveracea</name>
    <dbReference type="NCBI Taxonomy" id="177199"/>
    <lineage>
        <taxon>Eukaryota</taxon>
        <taxon>Fungi</taxon>
        <taxon>Dikarya</taxon>
        <taxon>Ascomycota</taxon>
        <taxon>Pezizomycotina</taxon>
        <taxon>Sordariomycetes</taxon>
        <taxon>Sordariomycetidae</taxon>
        <taxon>Coniochaetales</taxon>
        <taxon>Coniochaetaceae</taxon>
        <taxon>Coniochaeta</taxon>
    </lineage>
</organism>
<comment type="caution">
    <text evidence="2">The sequence shown here is derived from an EMBL/GenBank/DDBJ whole genome shotgun (WGS) entry which is preliminary data.</text>
</comment>
<sequence>MLPVYARNILRTSYPLRTTTIQASALTLQRQRPRIQSPIYHSSLHRGFAKMVKPEEQVIEEFNTYVNMSASELSSWLETEASTSSGWSKNDGSGESVGHDSGRHIVRILEKNPNKDPEKYDEDDISHMRKVVSYCKRHLAQEEKAKMNTDSKSYKSLKNWGHDPLKA</sequence>
<feature type="compositionally biased region" description="Basic and acidic residues" evidence="1">
    <location>
        <begin position="143"/>
        <end position="153"/>
    </location>
</feature>